<dbReference type="InterPro" id="IPR002401">
    <property type="entry name" value="Cyt_P450_E_grp-I"/>
</dbReference>
<dbReference type="AlphaFoldDB" id="T1GD08"/>
<protein>
    <recommendedName>
        <fullName evidence="17">Cytochrome P450</fullName>
    </recommendedName>
</protein>
<comment type="cofactor">
    <cofactor evidence="1 13">
        <name>heme</name>
        <dbReference type="ChEBI" id="CHEBI:30413"/>
    </cofactor>
</comment>
<evidence type="ECO:0000256" key="6">
    <source>
        <dbReference type="ARBA" id="ARBA00022723"/>
    </source>
</evidence>
<dbReference type="PANTHER" id="PTHR24292">
    <property type="entry name" value="CYTOCHROME P450"/>
    <property type="match status" value="1"/>
</dbReference>
<evidence type="ECO:0000256" key="4">
    <source>
        <dbReference type="ARBA" id="ARBA00010617"/>
    </source>
</evidence>
<dbReference type="PRINTS" id="PR00463">
    <property type="entry name" value="EP450I"/>
</dbReference>
<feature type="binding site" description="axial binding residue" evidence="13">
    <location>
        <position position="388"/>
    </location>
    <ligand>
        <name>heme</name>
        <dbReference type="ChEBI" id="CHEBI:30413"/>
    </ligand>
    <ligandPart>
        <name>Fe</name>
        <dbReference type="ChEBI" id="CHEBI:18248"/>
    </ligandPart>
</feature>
<evidence type="ECO:0000256" key="12">
    <source>
        <dbReference type="ARBA" id="ARBA00023136"/>
    </source>
</evidence>
<dbReference type="HOGENOM" id="CLU_001570_5_2_1"/>
<keyword evidence="8" id="KW-0492">Microsome</keyword>
<dbReference type="PRINTS" id="PR00385">
    <property type="entry name" value="P450"/>
</dbReference>
<keyword evidence="11 14" id="KW-0503">Monooxygenase</keyword>
<evidence type="ECO:0000256" key="2">
    <source>
        <dbReference type="ARBA" id="ARBA00004174"/>
    </source>
</evidence>
<comment type="similarity">
    <text evidence="4 14">Belongs to the cytochrome P450 family.</text>
</comment>
<evidence type="ECO:0000313" key="15">
    <source>
        <dbReference type="EnsemblMetazoa" id="MESCA001186-PA"/>
    </source>
</evidence>
<dbReference type="FunFam" id="1.10.630.10:FF:000042">
    <property type="entry name" value="Cytochrome P450"/>
    <property type="match status" value="1"/>
</dbReference>
<dbReference type="CDD" id="cd11056">
    <property type="entry name" value="CYP6-like"/>
    <property type="match status" value="1"/>
</dbReference>
<dbReference type="Gene3D" id="1.10.630.10">
    <property type="entry name" value="Cytochrome P450"/>
    <property type="match status" value="1"/>
</dbReference>
<dbReference type="InterPro" id="IPR017972">
    <property type="entry name" value="Cyt_P450_CS"/>
</dbReference>
<dbReference type="GO" id="GO:0005789">
    <property type="term" value="C:endoplasmic reticulum membrane"/>
    <property type="evidence" value="ECO:0007669"/>
    <property type="project" value="UniProtKB-SubCell"/>
</dbReference>
<dbReference type="STRING" id="36166.T1GD08"/>
<evidence type="ECO:0000256" key="8">
    <source>
        <dbReference type="ARBA" id="ARBA00022848"/>
    </source>
</evidence>
<dbReference type="OMA" id="KEHFSTQ"/>
<dbReference type="EnsemblMetazoa" id="MESCA001186-RA">
    <property type="protein sequence ID" value="MESCA001186-PA"/>
    <property type="gene ID" value="MESCA001186"/>
</dbReference>
<evidence type="ECO:0000256" key="13">
    <source>
        <dbReference type="PIRSR" id="PIRSR602401-1"/>
    </source>
</evidence>
<name>T1GD08_MEGSC</name>
<dbReference type="PANTHER" id="PTHR24292:SF100">
    <property type="entry name" value="CYTOCHROME P450 6A16, ISOFORM B-RELATED"/>
    <property type="match status" value="1"/>
</dbReference>
<evidence type="ECO:0000256" key="11">
    <source>
        <dbReference type="ARBA" id="ARBA00023033"/>
    </source>
</evidence>
<sequence>MNYILRDFYEKFKNAGFPFSGFYLMSKPVAVITDLELVKNIMVKDFNNFNDRYMFFNEKQDPLTAHLFNLDGEKWKPLRKKMTPTFTSGKMKFMFPTIQGVSKELESAFEKSLNENSSVEIVDLLARFTTDVIGTCAFGVECNSLRDPNAEFRNYGRIIFTKGRHTFPPMRMFIMTFPRLARKLGIRVIPDDTHNFFMNVVKETVEYREKNNIQRNDFMNILMEMRKENESGMTIEEIASQTFLFFIAGFDTSSTTMSFALFELAHNQEIQEKLRAEILETLENDGGELQYESTNNMPYLDQVICETLRKYSVLSALTRMTQEDYKVPNTKYVIEKGVMVMIPIDAIHYDEDIYPEPNKFDPDRFTEENMKTRHPMTWLPFGDGPRNCIGLRFGKMQAKIGLISLLSKFKFSVCPETENPVTLNPRTFILSPLEGINLKVERI</sequence>
<dbReference type="InterPro" id="IPR001128">
    <property type="entry name" value="Cyt_P450"/>
</dbReference>
<organism evidence="15 16">
    <name type="scientific">Megaselia scalaris</name>
    <name type="common">Humpbacked fly</name>
    <name type="synonym">Phora scalaris</name>
    <dbReference type="NCBI Taxonomy" id="36166"/>
    <lineage>
        <taxon>Eukaryota</taxon>
        <taxon>Metazoa</taxon>
        <taxon>Ecdysozoa</taxon>
        <taxon>Arthropoda</taxon>
        <taxon>Hexapoda</taxon>
        <taxon>Insecta</taxon>
        <taxon>Pterygota</taxon>
        <taxon>Neoptera</taxon>
        <taxon>Endopterygota</taxon>
        <taxon>Diptera</taxon>
        <taxon>Brachycera</taxon>
        <taxon>Muscomorpha</taxon>
        <taxon>Platypezoidea</taxon>
        <taxon>Phoridae</taxon>
        <taxon>Megaseliini</taxon>
        <taxon>Megaselia</taxon>
    </lineage>
</organism>
<keyword evidence="12" id="KW-0472">Membrane</keyword>
<evidence type="ECO:0000256" key="9">
    <source>
        <dbReference type="ARBA" id="ARBA00023002"/>
    </source>
</evidence>
<dbReference type="EMBL" id="CAQQ02394168">
    <property type="status" value="NOT_ANNOTATED_CDS"/>
    <property type="molecule type" value="Genomic_DNA"/>
</dbReference>
<evidence type="ECO:0000256" key="7">
    <source>
        <dbReference type="ARBA" id="ARBA00022824"/>
    </source>
</evidence>
<evidence type="ECO:0000256" key="1">
    <source>
        <dbReference type="ARBA" id="ARBA00001971"/>
    </source>
</evidence>
<dbReference type="InterPro" id="IPR050476">
    <property type="entry name" value="Insect_CytP450_Detox"/>
</dbReference>
<evidence type="ECO:0000256" key="3">
    <source>
        <dbReference type="ARBA" id="ARBA00004406"/>
    </source>
</evidence>
<evidence type="ECO:0000256" key="14">
    <source>
        <dbReference type="RuleBase" id="RU000461"/>
    </source>
</evidence>
<dbReference type="GO" id="GO:0005506">
    <property type="term" value="F:iron ion binding"/>
    <property type="evidence" value="ECO:0007669"/>
    <property type="project" value="InterPro"/>
</dbReference>
<keyword evidence="7" id="KW-0256">Endoplasmic reticulum</keyword>
<accession>T1GD08</accession>
<evidence type="ECO:0000256" key="5">
    <source>
        <dbReference type="ARBA" id="ARBA00022617"/>
    </source>
</evidence>
<evidence type="ECO:0008006" key="17">
    <source>
        <dbReference type="Google" id="ProtNLM"/>
    </source>
</evidence>
<keyword evidence="9 14" id="KW-0560">Oxidoreductase</keyword>
<keyword evidence="10 13" id="KW-0408">Iron</keyword>
<dbReference type="Pfam" id="PF00067">
    <property type="entry name" value="p450"/>
    <property type="match status" value="1"/>
</dbReference>
<dbReference type="GO" id="GO:0016705">
    <property type="term" value="F:oxidoreductase activity, acting on paired donors, with incorporation or reduction of molecular oxygen"/>
    <property type="evidence" value="ECO:0007669"/>
    <property type="project" value="InterPro"/>
</dbReference>
<dbReference type="Proteomes" id="UP000015102">
    <property type="component" value="Unassembled WGS sequence"/>
</dbReference>
<reference evidence="16" key="1">
    <citation type="submission" date="2013-02" db="EMBL/GenBank/DDBJ databases">
        <authorList>
            <person name="Hughes D."/>
        </authorList>
    </citation>
    <scope>NUCLEOTIDE SEQUENCE</scope>
    <source>
        <strain>Durham</strain>
        <strain evidence="16">NC isolate 2 -- Noor lab</strain>
    </source>
</reference>
<dbReference type="InterPro" id="IPR036396">
    <property type="entry name" value="Cyt_P450_sf"/>
</dbReference>
<reference evidence="15" key="2">
    <citation type="submission" date="2015-06" db="UniProtKB">
        <authorList>
            <consortium name="EnsemblMetazoa"/>
        </authorList>
    </citation>
    <scope>IDENTIFICATION</scope>
</reference>
<dbReference type="PROSITE" id="PS00086">
    <property type="entry name" value="CYTOCHROME_P450"/>
    <property type="match status" value="1"/>
</dbReference>
<dbReference type="GO" id="GO:0020037">
    <property type="term" value="F:heme binding"/>
    <property type="evidence" value="ECO:0007669"/>
    <property type="project" value="InterPro"/>
</dbReference>
<keyword evidence="5 13" id="KW-0349">Heme</keyword>
<proteinExistence type="inferred from homology"/>
<keyword evidence="6 13" id="KW-0479">Metal-binding</keyword>
<comment type="subcellular location">
    <subcellularLocation>
        <location evidence="3">Endoplasmic reticulum membrane</location>
        <topology evidence="3">Peripheral membrane protein</topology>
    </subcellularLocation>
    <subcellularLocation>
        <location evidence="2">Microsome membrane</location>
        <topology evidence="2">Peripheral membrane protein</topology>
    </subcellularLocation>
</comment>
<keyword evidence="16" id="KW-1185">Reference proteome</keyword>
<dbReference type="GO" id="GO:0004497">
    <property type="term" value="F:monooxygenase activity"/>
    <property type="evidence" value="ECO:0007669"/>
    <property type="project" value="UniProtKB-KW"/>
</dbReference>
<evidence type="ECO:0000256" key="10">
    <source>
        <dbReference type="ARBA" id="ARBA00023004"/>
    </source>
</evidence>
<evidence type="ECO:0000313" key="16">
    <source>
        <dbReference type="Proteomes" id="UP000015102"/>
    </source>
</evidence>
<dbReference type="SUPFAM" id="SSF48264">
    <property type="entry name" value="Cytochrome P450"/>
    <property type="match status" value="1"/>
</dbReference>